<dbReference type="SUPFAM" id="SSF56672">
    <property type="entry name" value="DNA/RNA polymerases"/>
    <property type="match status" value="1"/>
</dbReference>
<dbReference type="PANTHER" id="PTHR35046">
    <property type="entry name" value="ZINC KNUCKLE (CCHC-TYPE) FAMILY PROTEIN"/>
    <property type="match status" value="1"/>
</dbReference>
<dbReference type="InterPro" id="IPR043502">
    <property type="entry name" value="DNA/RNA_pol_sf"/>
</dbReference>
<evidence type="ECO:0000313" key="1">
    <source>
        <dbReference type="EMBL" id="RVW31751.1"/>
    </source>
</evidence>
<gene>
    <name evidence="2" type="ORF">CK203_054241</name>
    <name evidence="1" type="ORF">CK203_106673</name>
</gene>
<dbReference type="Gene3D" id="3.10.10.10">
    <property type="entry name" value="HIV Type 1 Reverse Transcriptase, subunit A, domain 1"/>
    <property type="match status" value="1"/>
</dbReference>
<dbReference type="InterPro" id="IPR043128">
    <property type="entry name" value="Rev_trsase/Diguanyl_cyclase"/>
</dbReference>
<dbReference type="PANTHER" id="PTHR35046:SF9">
    <property type="entry name" value="RNA-DIRECTED DNA POLYMERASE"/>
    <property type="match status" value="1"/>
</dbReference>
<accession>A0A438D8H2</accession>
<dbReference type="EMBL" id="QGNW01000226">
    <property type="protein sequence ID" value="RVW83534.1"/>
    <property type="molecule type" value="Genomic_DNA"/>
</dbReference>
<reference evidence="1 3" key="1">
    <citation type="journal article" date="2018" name="PLoS Genet.">
        <title>Population sequencing reveals clonal diversity and ancestral inbreeding in the grapevine cultivar Chardonnay.</title>
        <authorList>
            <person name="Roach M.J."/>
            <person name="Johnson D.L."/>
            <person name="Bohlmann J."/>
            <person name="van Vuuren H.J."/>
            <person name="Jones S.J."/>
            <person name="Pretorius I.S."/>
            <person name="Schmidt S.A."/>
            <person name="Borneman A.R."/>
        </authorList>
    </citation>
    <scope>NUCLEOTIDE SEQUENCE [LARGE SCALE GENOMIC DNA]</scope>
    <source>
        <strain evidence="3">cv. Chardonnay</strain>
        <strain evidence="1">I10V1</strain>
        <tissue evidence="1">Leaf</tissue>
    </source>
</reference>
<evidence type="ECO:0000313" key="3">
    <source>
        <dbReference type="Proteomes" id="UP000288805"/>
    </source>
</evidence>
<dbReference type="EMBL" id="QGNW01001742">
    <property type="protein sequence ID" value="RVW31751.1"/>
    <property type="molecule type" value="Genomic_DNA"/>
</dbReference>
<dbReference type="Proteomes" id="UP000288805">
    <property type="component" value="Unassembled WGS sequence"/>
</dbReference>
<comment type="caution">
    <text evidence="1">The sequence shown here is derived from an EMBL/GenBank/DDBJ whole genome shotgun (WGS) entry which is preliminary data.</text>
</comment>
<dbReference type="Gene3D" id="3.30.70.270">
    <property type="match status" value="1"/>
</dbReference>
<proteinExistence type="predicted"/>
<sequence>MSFLRRFHMIYLLFKELNIKEFDDVFPKEVPHDLPLIQGIEHQIDFVNSVSIPTRPTYRSNPKETRELQNQVSELMEKGYVMESMSLCVVLVILVPKKDGTWRIKDKLFANLKKCTFCTDKLMFLGFVVSAQRIQVDEEKICVIQDWLSPTSVGHVYSFHGLASFYRRFMKDFNNIAVLHTKVIKKNVGFK</sequence>
<evidence type="ECO:0008006" key="4">
    <source>
        <dbReference type="Google" id="ProtNLM"/>
    </source>
</evidence>
<name>A0A438D8H2_VITVI</name>
<protein>
    <recommendedName>
        <fullName evidence="4">Retrovirus-related Pol polyprotein from transposon 17.6</fullName>
    </recommendedName>
</protein>
<evidence type="ECO:0000313" key="2">
    <source>
        <dbReference type="EMBL" id="RVW83534.1"/>
    </source>
</evidence>
<dbReference type="AlphaFoldDB" id="A0A438D8H2"/>
<organism evidence="1 3">
    <name type="scientific">Vitis vinifera</name>
    <name type="common">Grape</name>
    <dbReference type="NCBI Taxonomy" id="29760"/>
    <lineage>
        <taxon>Eukaryota</taxon>
        <taxon>Viridiplantae</taxon>
        <taxon>Streptophyta</taxon>
        <taxon>Embryophyta</taxon>
        <taxon>Tracheophyta</taxon>
        <taxon>Spermatophyta</taxon>
        <taxon>Magnoliopsida</taxon>
        <taxon>eudicotyledons</taxon>
        <taxon>Gunneridae</taxon>
        <taxon>Pentapetalae</taxon>
        <taxon>rosids</taxon>
        <taxon>Vitales</taxon>
        <taxon>Vitaceae</taxon>
        <taxon>Viteae</taxon>
        <taxon>Vitis</taxon>
    </lineage>
</organism>